<accession>A0A5B7D3G7</accession>
<proteinExistence type="predicted"/>
<keyword evidence="3" id="KW-1185">Reference proteome</keyword>
<dbReference type="AlphaFoldDB" id="A0A5B7D3G7"/>
<name>A0A5B7D3G7_PORTR</name>
<organism evidence="2 3">
    <name type="scientific">Portunus trituberculatus</name>
    <name type="common">Swimming crab</name>
    <name type="synonym">Neptunus trituberculatus</name>
    <dbReference type="NCBI Taxonomy" id="210409"/>
    <lineage>
        <taxon>Eukaryota</taxon>
        <taxon>Metazoa</taxon>
        <taxon>Ecdysozoa</taxon>
        <taxon>Arthropoda</taxon>
        <taxon>Crustacea</taxon>
        <taxon>Multicrustacea</taxon>
        <taxon>Malacostraca</taxon>
        <taxon>Eumalacostraca</taxon>
        <taxon>Eucarida</taxon>
        <taxon>Decapoda</taxon>
        <taxon>Pleocyemata</taxon>
        <taxon>Brachyura</taxon>
        <taxon>Eubrachyura</taxon>
        <taxon>Portunoidea</taxon>
        <taxon>Portunidae</taxon>
        <taxon>Portuninae</taxon>
        <taxon>Portunus</taxon>
    </lineage>
</organism>
<dbReference type="Proteomes" id="UP000324222">
    <property type="component" value="Unassembled WGS sequence"/>
</dbReference>
<comment type="caution">
    <text evidence="2">The sequence shown here is derived from an EMBL/GenBank/DDBJ whole genome shotgun (WGS) entry which is preliminary data.</text>
</comment>
<evidence type="ECO:0000313" key="2">
    <source>
        <dbReference type="EMBL" id="MPC16582.1"/>
    </source>
</evidence>
<reference evidence="2 3" key="1">
    <citation type="submission" date="2019-05" db="EMBL/GenBank/DDBJ databases">
        <title>Another draft genome of Portunus trituberculatus and its Hox gene families provides insights of decapod evolution.</title>
        <authorList>
            <person name="Jeong J.-H."/>
            <person name="Song I."/>
            <person name="Kim S."/>
            <person name="Choi T."/>
            <person name="Kim D."/>
            <person name="Ryu S."/>
            <person name="Kim W."/>
        </authorList>
    </citation>
    <scope>NUCLEOTIDE SEQUENCE [LARGE SCALE GENOMIC DNA]</scope>
    <source>
        <tissue evidence="2">Muscle</tissue>
    </source>
</reference>
<evidence type="ECO:0000313" key="3">
    <source>
        <dbReference type="Proteomes" id="UP000324222"/>
    </source>
</evidence>
<protein>
    <submittedName>
        <fullName evidence="2">Sodium/calcium exchanger 2</fullName>
    </submittedName>
</protein>
<dbReference type="EMBL" id="VSRR010000518">
    <property type="protein sequence ID" value="MPC16582.1"/>
    <property type="molecule type" value="Genomic_DNA"/>
</dbReference>
<gene>
    <name evidence="2" type="primary">Slc8a2_0</name>
    <name evidence="2" type="ORF">E2C01_009411</name>
</gene>
<evidence type="ECO:0000256" key="1">
    <source>
        <dbReference type="SAM" id="MobiDB-lite"/>
    </source>
</evidence>
<feature type="region of interest" description="Disordered" evidence="1">
    <location>
        <begin position="82"/>
        <end position="106"/>
    </location>
</feature>
<sequence>MSSRAECPHREPWILCLYSPHSYPCHATKHYRRGSSAPCEEGDDEEGGEEVLPSCMDYVMHFITVFWKVLFAFVPPTAGRTLVSSSGRTKDDSASPSGLSHMPPPQIMPTDGSLSGFRYFSLVLSPPVLVTSPPTSAALSALRIV</sequence>